<dbReference type="EMBL" id="SMAF01000007">
    <property type="protein sequence ID" value="TCS98920.1"/>
    <property type="molecule type" value="Genomic_DNA"/>
</dbReference>
<evidence type="ECO:0000256" key="1">
    <source>
        <dbReference type="SAM" id="MobiDB-lite"/>
    </source>
</evidence>
<name>A0A4R3LH71_9GAMM</name>
<dbReference type="AlphaFoldDB" id="A0A4R3LH71"/>
<keyword evidence="3" id="KW-1185">Reference proteome</keyword>
<dbReference type="Proteomes" id="UP000294599">
    <property type="component" value="Unassembled WGS sequence"/>
</dbReference>
<gene>
    <name evidence="2" type="ORF">EDC25_107117</name>
</gene>
<proteinExistence type="predicted"/>
<sequence length="205" mass="21871">MFGWSSTSSADTAPAAEGGVPPAPVAIGRSGLTRLLVDRIQDSRRDPFAVVMLDLAGRASGSDRPPQPLPAAAREHIAQRLQTRLSQLAGHGELDESLSVFILAGADTRAALEPLRQALAELCQHNVLADRQCYSVRWRLAATFYPGDGHAPCRLLHDVQALLRNEPWHDGVSAPRGAAQAATPVRAPALSELRVPVATDPLALF</sequence>
<comment type="caution">
    <text evidence="2">The sequence shown here is derived from an EMBL/GenBank/DDBJ whole genome shotgun (WGS) entry which is preliminary data.</text>
</comment>
<evidence type="ECO:0008006" key="4">
    <source>
        <dbReference type="Google" id="ProtNLM"/>
    </source>
</evidence>
<feature type="compositionally biased region" description="Low complexity" evidence="1">
    <location>
        <begin position="1"/>
        <end position="20"/>
    </location>
</feature>
<evidence type="ECO:0000313" key="2">
    <source>
        <dbReference type="EMBL" id="TCS98920.1"/>
    </source>
</evidence>
<protein>
    <recommendedName>
        <fullName evidence="4">GGDEF domain-containing protein</fullName>
    </recommendedName>
</protein>
<accession>A0A4R3LH71</accession>
<reference evidence="2 3" key="1">
    <citation type="submission" date="2019-03" db="EMBL/GenBank/DDBJ databases">
        <title>Genomic Encyclopedia of Type Strains, Phase IV (KMG-IV): sequencing the most valuable type-strain genomes for metagenomic binning, comparative biology and taxonomic classification.</title>
        <authorList>
            <person name="Goeker M."/>
        </authorList>
    </citation>
    <scope>NUCLEOTIDE SEQUENCE [LARGE SCALE GENOMIC DNA]</scope>
    <source>
        <strain evidence="2 3">DSM 21944</strain>
    </source>
</reference>
<feature type="region of interest" description="Disordered" evidence="1">
    <location>
        <begin position="1"/>
        <end position="24"/>
    </location>
</feature>
<dbReference type="RefSeq" id="WP_132577350.1">
    <property type="nucleotide sequence ID" value="NZ_JBHLWF010000032.1"/>
</dbReference>
<evidence type="ECO:0000313" key="3">
    <source>
        <dbReference type="Proteomes" id="UP000294599"/>
    </source>
</evidence>
<organism evidence="2 3">
    <name type="scientific">Pseudofulvimonas gallinarii</name>
    <dbReference type="NCBI Taxonomy" id="634155"/>
    <lineage>
        <taxon>Bacteria</taxon>
        <taxon>Pseudomonadati</taxon>
        <taxon>Pseudomonadota</taxon>
        <taxon>Gammaproteobacteria</taxon>
        <taxon>Lysobacterales</taxon>
        <taxon>Rhodanobacteraceae</taxon>
        <taxon>Pseudofulvimonas</taxon>
    </lineage>
</organism>
<dbReference type="OrthoDB" id="9772090at2"/>